<dbReference type="RefSeq" id="WP_169463363.1">
    <property type="nucleotide sequence ID" value="NZ_JABBGG010000001.1"/>
</dbReference>
<keyword evidence="1" id="KW-0812">Transmembrane</keyword>
<sequence>MDDIRWPALAIGRAVLEQVYNVQRVLYTLCGWSAIVAACGFGHHHLNADNGARRYLTQAVFPVYILHQTLIVVLAHSFKPAGLAPVTEAVVLAVLTLCLSFGMFELVRRVPVLRPLFGLGPQPEIAAASRLLAARA</sequence>
<evidence type="ECO:0000256" key="1">
    <source>
        <dbReference type="SAM" id="Phobius"/>
    </source>
</evidence>
<dbReference type="PANTHER" id="PTHR36927:SF3">
    <property type="entry name" value="GLUCANS BIOSYNTHESIS PROTEIN C"/>
    <property type="match status" value="1"/>
</dbReference>
<evidence type="ECO:0000313" key="2">
    <source>
        <dbReference type="EMBL" id="NML59642.1"/>
    </source>
</evidence>
<dbReference type="InterPro" id="IPR050623">
    <property type="entry name" value="Glucan_succinyl_AcylTrfase"/>
</dbReference>
<organism evidence="2 3">
    <name type="scientific">Massilia polaris</name>
    <dbReference type="NCBI Taxonomy" id="2728846"/>
    <lineage>
        <taxon>Bacteria</taxon>
        <taxon>Pseudomonadati</taxon>
        <taxon>Pseudomonadota</taxon>
        <taxon>Betaproteobacteria</taxon>
        <taxon>Burkholderiales</taxon>
        <taxon>Oxalobacteraceae</taxon>
        <taxon>Telluria group</taxon>
        <taxon>Massilia</taxon>
    </lineage>
</organism>
<proteinExistence type="predicted"/>
<reference evidence="2 3" key="1">
    <citation type="submission" date="2020-04" db="EMBL/GenBank/DDBJ databases">
        <title>Massilia sp. RP-1-19 isolated from soil.</title>
        <authorList>
            <person name="Dahal R.H."/>
        </authorList>
    </citation>
    <scope>NUCLEOTIDE SEQUENCE [LARGE SCALE GENOMIC DNA]</scope>
    <source>
        <strain evidence="2 3">RP-1-19</strain>
    </source>
</reference>
<accession>A0A848HFB1</accession>
<feature type="transmembrane region" description="Helical" evidence="1">
    <location>
        <begin position="89"/>
        <end position="107"/>
    </location>
</feature>
<gene>
    <name evidence="2" type="ORF">HHL21_00750</name>
</gene>
<keyword evidence="1" id="KW-0472">Membrane</keyword>
<comment type="caution">
    <text evidence="2">The sequence shown here is derived from an EMBL/GenBank/DDBJ whole genome shotgun (WGS) entry which is preliminary data.</text>
</comment>
<evidence type="ECO:0000313" key="3">
    <source>
        <dbReference type="Proteomes" id="UP000583752"/>
    </source>
</evidence>
<dbReference type="PANTHER" id="PTHR36927">
    <property type="entry name" value="BLR4337 PROTEIN"/>
    <property type="match status" value="1"/>
</dbReference>
<evidence type="ECO:0008006" key="4">
    <source>
        <dbReference type="Google" id="ProtNLM"/>
    </source>
</evidence>
<keyword evidence="3" id="KW-1185">Reference proteome</keyword>
<feature type="transmembrane region" description="Helical" evidence="1">
    <location>
        <begin position="25"/>
        <end position="43"/>
    </location>
</feature>
<name>A0A848HFB1_9BURK</name>
<protein>
    <recommendedName>
        <fullName evidence="4">Acyltransferase 3 domain-containing protein</fullName>
    </recommendedName>
</protein>
<keyword evidence="1" id="KW-1133">Transmembrane helix</keyword>
<dbReference type="AlphaFoldDB" id="A0A848HFB1"/>
<dbReference type="Proteomes" id="UP000583752">
    <property type="component" value="Unassembled WGS sequence"/>
</dbReference>
<dbReference type="EMBL" id="JABBGG010000001">
    <property type="protein sequence ID" value="NML59642.1"/>
    <property type="molecule type" value="Genomic_DNA"/>
</dbReference>
<feature type="transmembrane region" description="Helical" evidence="1">
    <location>
        <begin position="55"/>
        <end position="77"/>
    </location>
</feature>